<feature type="compositionally biased region" description="Acidic residues" evidence="4">
    <location>
        <begin position="10"/>
        <end position="21"/>
    </location>
</feature>
<keyword evidence="7" id="KW-1185">Reference proteome</keyword>
<keyword evidence="2" id="KW-0677">Repeat</keyword>
<dbReference type="EMBL" id="SZYD01002415">
    <property type="protein sequence ID" value="KAC9573138.1"/>
    <property type="molecule type" value="Genomic_DNA"/>
</dbReference>
<dbReference type="InterPro" id="IPR046848">
    <property type="entry name" value="E_motif"/>
</dbReference>
<dbReference type="Pfam" id="PF00300">
    <property type="entry name" value="His_Phos_1"/>
    <property type="match status" value="1"/>
</dbReference>
<evidence type="ECO:0000256" key="1">
    <source>
        <dbReference type="ARBA" id="ARBA00006643"/>
    </source>
</evidence>
<feature type="repeat" description="PPR" evidence="3">
    <location>
        <begin position="851"/>
        <end position="885"/>
    </location>
</feature>
<evidence type="ECO:0000256" key="2">
    <source>
        <dbReference type="ARBA" id="ARBA00022737"/>
    </source>
</evidence>
<dbReference type="FunFam" id="1.25.40.10:FF:001050">
    <property type="entry name" value="Pentatricopeptide repeat-containing protein At2g33760"/>
    <property type="match status" value="1"/>
</dbReference>
<dbReference type="NCBIfam" id="TIGR00756">
    <property type="entry name" value="PPR"/>
    <property type="match status" value="3"/>
</dbReference>
<dbReference type="FunFam" id="1.25.40.10:FF:000968">
    <property type="entry name" value="Pentatricopeptide repeat-containing protein, mitochondrial"/>
    <property type="match status" value="1"/>
</dbReference>
<dbReference type="Pfam" id="PF20431">
    <property type="entry name" value="E_motif"/>
    <property type="match status" value="1"/>
</dbReference>
<dbReference type="AlphaFoldDB" id="A0A5N6L8L4"/>
<dbReference type="InterPro" id="IPR029033">
    <property type="entry name" value="His_PPase_superfam"/>
</dbReference>
<dbReference type="InterPro" id="IPR011990">
    <property type="entry name" value="TPR-like_helical_dom_sf"/>
</dbReference>
<name>A0A5N6L8L4_9ASTR</name>
<protein>
    <recommendedName>
        <fullName evidence="5">DYW domain-containing protein</fullName>
    </recommendedName>
</protein>
<gene>
    <name evidence="6" type="ORF">E3N88_45619</name>
</gene>
<dbReference type="InterPro" id="IPR032867">
    <property type="entry name" value="DYW_dom"/>
</dbReference>
<dbReference type="CDD" id="cd07067">
    <property type="entry name" value="HP_PGM_like"/>
    <property type="match status" value="1"/>
</dbReference>
<feature type="compositionally biased region" description="Basic and acidic residues" evidence="4">
    <location>
        <begin position="22"/>
        <end position="46"/>
    </location>
</feature>
<dbReference type="InterPro" id="IPR002885">
    <property type="entry name" value="PPR_rpt"/>
</dbReference>
<dbReference type="InterPro" id="IPR046960">
    <property type="entry name" value="PPR_At4g14850-like_plant"/>
</dbReference>
<evidence type="ECO:0000256" key="4">
    <source>
        <dbReference type="SAM" id="MobiDB-lite"/>
    </source>
</evidence>
<dbReference type="Gene3D" id="3.40.50.1240">
    <property type="entry name" value="Phosphoglycerate mutase-like"/>
    <property type="match status" value="1"/>
</dbReference>
<evidence type="ECO:0000313" key="7">
    <source>
        <dbReference type="Proteomes" id="UP000326396"/>
    </source>
</evidence>
<dbReference type="Pfam" id="PF14432">
    <property type="entry name" value="DYW_deaminase"/>
    <property type="match status" value="1"/>
</dbReference>
<feature type="domain" description="DYW" evidence="5">
    <location>
        <begin position="1066"/>
        <end position="1158"/>
    </location>
</feature>
<evidence type="ECO:0000313" key="6">
    <source>
        <dbReference type="EMBL" id="KAC9573138.1"/>
    </source>
</evidence>
<dbReference type="SUPFAM" id="SSF53254">
    <property type="entry name" value="Phosphoglycerate mutase-like"/>
    <property type="match status" value="1"/>
</dbReference>
<dbReference type="PROSITE" id="PS51375">
    <property type="entry name" value="PPR"/>
    <property type="match status" value="4"/>
</dbReference>
<proteinExistence type="inferred from homology"/>
<evidence type="ECO:0000259" key="5">
    <source>
        <dbReference type="Pfam" id="PF14432"/>
    </source>
</evidence>
<accession>A0A5N6L8L4</accession>
<comment type="caution">
    <text evidence="6">The sequence shown here is derived from an EMBL/GenBank/DDBJ whole genome shotgun (WGS) entry which is preliminary data.</text>
</comment>
<dbReference type="Proteomes" id="UP000326396">
    <property type="component" value="Unassembled WGS sequence"/>
</dbReference>
<feature type="repeat" description="PPR" evidence="3">
    <location>
        <begin position="539"/>
        <end position="573"/>
    </location>
</feature>
<sequence length="1158" mass="130275">MGQSESVQVAEDDDEEIEEAEGNNHDHDDTRRLLAEDDSLMKKMVEQEPELLPCHASASPLSPQPSSFGTPRLPPSIKVWDPCNVLAPPPQFNRSFSDAADDDRTTTEVYLICQAECHVDLRPDLVGGRCPESALTVNGKRQARALAVFLKSQGIRFNAVYTSPLDRARSTALPICQEMNFSEQLIQPSDALQEMSYGLWEGCLRSDVYTPEILSLTEKLQPDFCPPSGESLRQVEFRMLQFLNNTLVCLPHKLQSGFSPTIDPHPSWDLLQKPKHSFIRRKSGKSRLQMVTSTGDHEADDEMSPRDPPSHMINGRISSGHCFAASSCVGVFSHPVPIKCLLTGILGCSPVMVNKMFIEDSSVTVLQHSWKTGWQIKRLNDTSHLRLLYVYFEEEELMRIGYGHPNPHVNLYDGDKVVNQGGEGSCMIIAGDDSFDYDENSDYSDFNVNKANEVDDIEVDMRDYDYFIDSREEFVEKITHVYDEETLLQQSINGKLKYGSISDVASRFSVSTRTITISHFSRSNPNLITFFNKYVDTTNVWSWNSVIADLARDGDSVESLFAFSAMRKLSLTPNRSTFPCTIKSCSALCDLHSGKQTHLQAFVFGFHNDVFVSSALIYMYSKCGQLDDAQNLFDETPVRNMVSWTSMITGYVQNGRPYEALSLFRDFQTEASVSGNENEVFIDSVAMVSVLAACSSISNKNVTEGVHGLVFKRGFEENTRIGNTLVDAYAKCGLLGFSRKAFNEIINKDVTTWNSMIAVCAQHGMSTEALNLFFAMVRDADVKYNAVTLSAVLLACAHLGALQIGKCIHDQVIKMGLQEDVVVGTSVVDMYCKCGRVWTARTTFELMKNKNVRSWTAMVAGYGMHGYAREALDVFYEMIRVKMVPNYITFVSVLSACSHAGLVDEGWHWFQTMIHKYCIEPGVEHYSCMIDLFGRAGFLNQAYDLIKKMKARPDFVVWGSLLAACRIHKNVDLGEIAARKLFELDPSNCGYYVLLSNIYADAGRWEDVEKMRVYMKNHGLSKTPGFSLVELKGRVHVFLVGDKDHPDHEKIYLYLEELCMKVQKAGYMPNMTSVLHDIDSEEKEMTLKIHSEKLAVAYALMNSVPGSTIQVIKNLRICGDCHETIKFIAKIVNREIVVRDSKRFHHFRDGLCSCGDYW</sequence>
<comment type="similarity">
    <text evidence="1">Belongs to the PPR family. PCMP-H subfamily.</text>
</comment>
<evidence type="ECO:0000256" key="3">
    <source>
        <dbReference type="PROSITE-ProRule" id="PRU00708"/>
    </source>
</evidence>
<reference evidence="6 7" key="1">
    <citation type="submission" date="2019-05" db="EMBL/GenBank/DDBJ databases">
        <title>Mikania micrantha, genome provides insights into the molecular mechanism of rapid growth.</title>
        <authorList>
            <person name="Liu B."/>
        </authorList>
    </citation>
    <scope>NUCLEOTIDE SEQUENCE [LARGE SCALE GENOMIC DNA]</scope>
    <source>
        <strain evidence="6">NLD-2019</strain>
        <tissue evidence="6">Leaf</tissue>
    </source>
</reference>
<feature type="region of interest" description="Disordered" evidence="4">
    <location>
        <begin position="1"/>
        <end position="50"/>
    </location>
</feature>
<dbReference type="Pfam" id="PF01535">
    <property type="entry name" value="PPR"/>
    <property type="match status" value="8"/>
</dbReference>
<dbReference type="SMART" id="SM00855">
    <property type="entry name" value="PGAM"/>
    <property type="match status" value="1"/>
</dbReference>
<feature type="repeat" description="PPR" evidence="3">
    <location>
        <begin position="640"/>
        <end position="674"/>
    </location>
</feature>
<dbReference type="Gene3D" id="1.25.40.10">
    <property type="entry name" value="Tetratricopeptide repeat domain"/>
    <property type="match status" value="3"/>
</dbReference>
<organism evidence="6 7">
    <name type="scientific">Mikania micrantha</name>
    <name type="common">bitter vine</name>
    <dbReference type="NCBI Taxonomy" id="192012"/>
    <lineage>
        <taxon>Eukaryota</taxon>
        <taxon>Viridiplantae</taxon>
        <taxon>Streptophyta</taxon>
        <taxon>Embryophyta</taxon>
        <taxon>Tracheophyta</taxon>
        <taxon>Spermatophyta</taxon>
        <taxon>Magnoliopsida</taxon>
        <taxon>eudicotyledons</taxon>
        <taxon>Gunneridae</taxon>
        <taxon>Pentapetalae</taxon>
        <taxon>asterids</taxon>
        <taxon>campanulids</taxon>
        <taxon>Asterales</taxon>
        <taxon>Asteraceae</taxon>
        <taxon>Asteroideae</taxon>
        <taxon>Heliantheae alliance</taxon>
        <taxon>Eupatorieae</taxon>
        <taxon>Mikania</taxon>
    </lineage>
</organism>
<dbReference type="OrthoDB" id="185373at2759"/>
<dbReference type="InterPro" id="IPR013078">
    <property type="entry name" value="His_Pase_superF_clade-1"/>
</dbReference>
<dbReference type="GO" id="GO:0008270">
    <property type="term" value="F:zinc ion binding"/>
    <property type="evidence" value="ECO:0007669"/>
    <property type="project" value="InterPro"/>
</dbReference>
<dbReference type="PANTHER" id="PTHR24015:SF1063">
    <property type="entry name" value="OS12G0156900 PROTEIN"/>
    <property type="match status" value="1"/>
</dbReference>
<dbReference type="GO" id="GO:0009451">
    <property type="term" value="P:RNA modification"/>
    <property type="evidence" value="ECO:0007669"/>
    <property type="project" value="InterPro"/>
</dbReference>
<dbReference type="GO" id="GO:0003723">
    <property type="term" value="F:RNA binding"/>
    <property type="evidence" value="ECO:0007669"/>
    <property type="project" value="InterPro"/>
</dbReference>
<dbReference type="FunFam" id="1.25.40.10:FF:000344">
    <property type="entry name" value="Pentatricopeptide repeat-containing protein"/>
    <property type="match status" value="1"/>
</dbReference>
<feature type="repeat" description="PPR" evidence="3">
    <location>
        <begin position="749"/>
        <end position="779"/>
    </location>
</feature>
<dbReference type="PANTHER" id="PTHR24015">
    <property type="entry name" value="OS07G0578800 PROTEIN-RELATED"/>
    <property type="match status" value="1"/>
</dbReference>